<dbReference type="EMBL" id="UZAI01007185">
    <property type="protein sequence ID" value="VDO98220.1"/>
    <property type="molecule type" value="Genomic_DNA"/>
</dbReference>
<evidence type="ECO:0000313" key="2">
    <source>
        <dbReference type="Proteomes" id="UP000277204"/>
    </source>
</evidence>
<proteinExistence type="predicted"/>
<name>A0A183M7J8_9TREM</name>
<dbReference type="AlphaFoldDB" id="A0A183M7J8"/>
<accession>A0A183M7J8</accession>
<dbReference type="Proteomes" id="UP000277204">
    <property type="component" value="Unassembled WGS sequence"/>
</dbReference>
<gene>
    <name evidence="1" type="ORF">SMRZ_LOCUS12023</name>
</gene>
<protein>
    <submittedName>
        <fullName evidence="1">Uncharacterized protein</fullName>
    </submittedName>
</protein>
<sequence>MLAFQQQIKKPVLGGIFTQPKNKNSIYDADDGAVVDISEACPVKGPNLFITEAKCNNEVVTIPDDQEEDPVDETLGRESDGALLALSNSEN</sequence>
<keyword evidence="2" id="KW-1185">Reference proteome</keyword>
<organism evidence="1 2">
    <name type="scientific">Schistosoma margrebowiei</name>
    <dbReference type="NCBI Taxonomy" id="48269"/>
    <lineage>
        <taxon>Eukaryota</taxon>
        <taxon>Metazoa</taxon>
        <taxon>Spiralia</taxon>
        <taxon>Lophotrochozoa</taxon>
        <taxon>Platyhelminthes</taxon>
        <taxon>Trematoda</taxon>
        <taxon>Digenea</taxon>
        <taxon>Strigeidida</taxon>
        <taxon>Schistosomatoidea</taxon>
        <taxon>Schistosomatidae</taxon>
        <taxon>Schistosoma</taxon>
    </lineage>
</organism>
<evidence type="ECO:0000313" key="1">
    <source>
        <dbReference type="EMBL" id="VDO98220.1"/>
    </source>
</evidence>
<reference evidence="1 2" key="1">
    <citation type="submission" date="2018-11" db="EMBL/GenBank/DDBJ databases">
        <authorList>
            <consortium name="Pathogen Informatics"/>
        </authorList>
    </citation>
    <scope>NUCLEOTIDE SEQUENCE [LARGE SCALE GENOMIC DNA]</scope>
    <source>
        <strain evidence="1 2">Zambia</strain>
    </source>
</reference>